<dbReference type="EMBL" id="MRZV01000620">
    <property type="protein sequence ID" value="PIK46800.1"/>
    <property type="molecule type" value="Genomic_DNA"/>
</dbReference>
<evidence type="ECO:0000256" key="2">
    <source>
        <dbReference type="ARBA" id="ARBA00005512"/>
    </source>
</evidence>
<evidence type="ECO:0000259" key="10">
    <source>
        <dbReference type="Pfam" id="PF25179"/>
    </source>
</evidence>
<evidence type="ECO:0000256" key="8">
    <source>
        <dbReference type="RuleBase" id="RU361229"/>
    </source>
</evidence>
<evidence type="ECO:0000313" key="11">
    <source>
        <dbReference type="EMBL" id="PIK46800.1"/>
    </source>
</evidence>
<sequence length="549" mass="63497">MIHEAQFIHAAQDIKLWHLYESLYGVDGILPARLVLNRGHHTPLKKFQDLPTLLWFLQDYGIEASAGMELICILGIAASLVCLLSQRMRDSMTFALLWFLYLSVYQVGQTFLWFQWDSLLLETGFLTMLVAPLQLLKWKSREERQHDTITFWLIRWLLFRLMFASGVVKLTSRCPTWWGLTALNYHYESQVIFQLAIILTGNYNFFNLLTITLCISLLDDEDLGYNRHGKRLQGLQKLVVRLTSLLVYGLLIYWTVHYFNLSINWPQFRVDSQINFSEEDFQSFVHGSVVIGMWIGSISLACVILAAIWRSLVCVPGVFGKVWSVLQVIIFTLVAVYMFCISLPSLTQVDRDAYQNLAPIVHEWRGKSDFLQLSHSYGLFRRMTGVGGRPEVVIEGSNNLTAGWKPYEFKYKPGDISAVPAVVAPHQPRLDWQMWFAALGSARQNPWFISLIYRLLTHQEEVLNLIDHNPFSKSPPKFIRAKLYHYHFTSWSKNSKNWWRRKEVETYLSPVTKESQAITSFVQSSGLKYVSKIPPSALQSMIMNKRVGF</sequence>
<keyword evidence="12" id="KW-1185">Reference proteome</keyword>
<evidence type="ECO:0000256" key="1">
    <source>
        <dbReference type="ARBA" id="ARBA00004477"/>
    </source>
</evidence>
<evidence type="ECO:0000256" key="5">
    <source>
        <dbReference type="ARBA" id="ARBA00022989"/>
    </source>
</evidence>
<feature type="transmembrane region" description="Helical" evidence="8">
    <location>
        <begin position="291"/>
        <end position="313"/>
    </location>
</feature>
<evidence type="ECO:0000256" key="4">
    <source>
        <dbReference type="ARBA" id="ARBA00022824"/>
    </source>
</evidence>
<comment type="subcellular location">
    <subcellularLocation>
        <location evidence="1 8">Endoplasmic reticulum membrane</location>
        <topology evidence="1 8">Multi-pass membrane protein</topology>
    </subcellularLocation>
</comment>
<feature type="transmembrane region" description="Helical" evidence="8">
    <location>
        <begin position="238"/>
        <end position="256"/>
    </location>
</feature>
<keyword evidence="3 8" id="KW-0812">Transmembrane</keyword>
<dbReference type="GO" id="GO:0005789">
    <property type="term" value="C:endoplasmic reticulum membrane"/>
    <property type="evidence" value="ECO:0007669"/>
    <property type="project" value="UniProtKB-SubCell"/>
</dbReference>
<evidence type="ECO:0000259" key="9">
    <source>
        <dbReference type="Pfam" id="PF06762"/>
    </source>
</evidence>
<feature type="transmembrane region" description="Helical" evidence="8">
    <location>
        <begin position="191"/>
        <end position="218"/>
    </location>
</feature>
<keyword evidence="4 8" id="KW-0256">Endoplasmic reticulum</keyword>
<protein>
    <recommendedName>
        <fullName evidence="8">Lipase maturation factor</fullName>
    </recommendedName>
</protein>
<evidence type="ECO:0000256" key="7">
    <source>
        <dbReference type="ARBA" id="ARBA00023180"/>
    </source>
</evidence>
<dbReference type="Pfam" id="PF06762">
    <property type="entry name" value="LMF1"/>
    <property type="match status" value="1"/>
</dbReference>
<comment type="function">
    <text evidence="8">Involved in the maturation of specific proteins in the endoplasmic reticulum.</text>
</comment>
<reference evidence="11 12" key="1">
    <citation type="journal article" date="2017" name="PLoS Biol.">
        <title>The sea cucumber genome provides insights into morphological evolution and visceral regeneration.</title>
        <authorList>
            <person name="Zhang X."/>
            <person name="Sun L."/>
            <person name="Yuan J."/>
            <person name="Sun Y."/>
            <person name="Gao Y."/>
            <person name="Zhang L."/>
            <person name="Li S."/>
            <person name="Dai H."/>
            <person name="Hamel J.F."/>
            <person name="Liu C."/>
            <person name="Yu Y."/>
            <person name="Liu S."/>
            <person name="Lin W."/>
            <person name="Guo K."/>
            <person name="Jin S."/>
            <person name="Xu P."/>
            <person name="Storey K.B."/>
            <person name="Huan P."/>
            <person name="Zhang T."/>
            <person name="Zhou Y."/>
            <person name="Zhang J."/>
            <person name="Lin C."/>
            <person name="Li X."/>
            <person name="Xing L."/>
            <person name="Huo D."/>
            <person name="Sun M."/>
            <person name="Wang L."/>
            <person name="Mercier A."/>
            <person name="Li F."/>
            <person name="Yang H."/>
            <person name="Xiang J."/>
        </authorList>
    </citation>
    <scope>NUCLEOTIDE SEQUENCE [LARGE SCALE GENOMIC DNA]</scope>
    <source>
        <strain evidence="11">Shaxun</strain>
        <tissue evidence="11">Muscle</tissue>
    </source>
</reference>
<evidence type="ECO:0000256" key="6">
    <source>
        <dbReference type="ARBA" id="ARBA00023136"/>
    </source>
</evidence>
<comment type="caution">
    <text evidence="11">The sequence shown here is derived from an EMBL/GenBank/DDBJ whole genome shotgun (WGS) entry which is preliminary data.</text>
</comment>
<keyword evidence="5 8" id="KW-1133">Transmembrane helix</keyword>
<name>A0A2G8KFP9_STIJA</name>
<feature type="transmembrane region" description="Helical" evidence="8">
    <location>
        <begin position="96"/>
        <end position="114"/>
    </location>
</feature>
<comment type="similarity">
    <text evidence="2 8">Belongs to the lipase maturation factor family.</text>
</comment>
<dbReference type="Pfam" id="PF25179">
    <property type="entry name" value="LMF1_C"/>
    <property type="match status" value="1"/>
</dbReference>
<evidence type="ECO:0000313" key="12">
    <source>
        <dbReference type="Proteomes" id="UP000230750"/>
    </source>
</evidence>
<dbReference type="InterPro" id="IPR009613">
    <property type="entry name" value="LMF"/>
</dbReference>
<feature type="domain" description="Lipase maturation factor 1/2 C-terminal" evidence="10">
    <location>
        <begin position="374"/>
        <end position="508"/>
    </location>
</feature>
<dbReference type="InterPro" id="IPR057433">
    <property type="entry name" value="LMF1/2_C"/>
</dbReference>
<keyword evidence="7" id="KW-0325">Glycoprotein</keyword>
<feature type="transmembrane region" description="Helical" evidence="8">
    <location>
        <begin position="64"/>
        <end position="84"/>
    </location>
</feature>
<dbReference type="OrthoDB" id="434126at2759"/>
<proteinExistence type="inferred from homology"/>
<dbReference type="STRING" id="307972.A0A2G8KFP9"/>
<keyword evidence="6 8" id="KW-0472">Membrane</keyword>
<accession>A0A2G8KFP9</accession>
<evidence type="ECO:0000256" key="3">
    <source>
        <dbReference type="ARBA" id="ARBA00022692"/>
    </source>
</evidence>
<gene>
    <name evidence="11" type="ORF">BSL78_16351</name>
</gene>
<dbReference type="PANTHER" id="PTHR14463">
    <property type="entry name" value="LIPASE MATURATION FACTOR"/>
    <property type="match status" value="1"/>
</dbReference>
<dbReference type="AlphaFoldDB" id="A0A2G8KFP9"/>
<dbReference type="GO" id="GO:0051604">
    <property type="term" value="P:protein maturation"/>
    <property type="evidence" value="ECO:0007669"/>
    <property type="project" value="InterPro"/>
</dbReference>
<organism evidence="11 12">
    <name type="scientific">Stichopus japonicus</name>
    <name type="common">Sea cucumber</name>
    <dbReference type="NCBI Taxonomy" id="307972"/>
    <lineage>
        <taxon>Eukaryota</taxon>
        <taxon>Metazoa</taxon>
        <taxon>Echinodermata</taxon>
        <taxon>Eleutherozoa</taxon>
        <taxon>Echinozoa</taxon>
        <taxon>Holothuroidea</taxon>
        <taxon>Aspidochirotacea</taxon>
        <taxon>Aspidochirotida</taxon>
        <taxon>Stichopodidae</taxon>
        <taxon>Apostichopus</taxon>
    </lineage>
</organism>
<dbReference type="InterPro" id="IPR057434">
    <property type="entry name" value="LMF1/2_N"/>
</dbReference>
<feature type="domain" description="Lipase maturation factor 1/2 N-terminal" evidence="9">
    <location>
        <begin position="113"/>
        <end position="192"/>
    </location>
</feature>
<dbReference type="Proteomes" id="UP000230750">
    <property type="component" value="Unassembled WGS sequence"/>
</dbReference>
<dbReference type="PANTHER" id="PTHR14463:SF5">
    <property type="entry name" value="LIPASE MATURATION FACTOR 2"/>
    <property type="match status" value="1"/>
</dbReference>
<feature type="transmembrane region" description="Helical" evidence="8">
    <location>
        <begin position="325"/>
        <end position="346"/>
    </location>
</feature>